<feature type="domain" description="Spore protein YkvP/CgeB glycosyl transferase-like" evidence="2">
    <location>
        <begin position="433"/>
        <end position="559"/>
    </location>
</feature>
<dbReference type="Pfam" id="PF12996">
    <property type="entry name" value="DUF3880"/>
    <property type="match status" value="1"/>
</dbReference>
<proteinExistence type="predicted"/>
<organism evidence="3 4">
    <name type="scientific">Desulfobaculum xiamenense</name>
    <dbReference type="NCBI Taxonomy" id="995050"/>
    <lineage>
        <taxon>Bacteria</taxon>
        <taxon>Pseudomonadati</taxon>
        <taxon>Thermodesulfobacteriota</taxon>
        <taxon>Desulfovibrionia</taxon>
        <taxon>Desulfovibrionales</taxon>
        <taxon>Desulfovibrionaceae</taxon>
        <taxon>Desulfobaculum</taxon>
    </lineage>
</organism>
<evidence type="ECO:0000259" key="1">
    <source>
        <dbReference type="Pfam" id="PF12996"/>
    </source>
</evidence>
<dbReference type="Pfam" id="PF13524">
    <property type="entry name" value="Glyco_trans_1_2"/>
    <property type="match status" value="1"/>
</dbReference>
<accession>A0A846QQ43</accession>
<protein>
    <submittedName>
        <fullName evidence="3">Spore maturation protein CgeB</fullName>
    </submittedName>
</protein>
<reference evidence="3 4" key="1">
    <citation type="submission" date="2020-03" db="EMBL/GenBank/DDBJ databases">
        <title>Genomic Encyclopedia of Type Strains, Phase IV (KMG-IV): sequencing the most valuable type-strain genomes for metagenomic binning, comparative biology and taxonomic classification.</title>
        <authorList>
            <person name="Goeker M."/>
        </authorList>
    </citation>
    <scope>NUCLEOTIDE SEQUENCE [LARGE SCALE GENOMIC DNA]</scope>
    <source>
        <strain evidence="3 4">DSM 24233</strain>
    </source>
</reference>
<sequence length="572" mass="64711">MPELASSYTAEPVMEGGDVADIRVTRADGRSFALFGRGAREMESRAAAAFDPASGRLPVLLGSGLGLALERLLAVCDGPVAVVDKERPILAHTGLRERYAGNPRVTWIDAPDAEGALRELTVWQMDNGGRAFEPVQLSAYRRLDREHYTAVAEKLAASGRYDFWARAAYPKFRSWPPRVLYITSEYFLVGELVRASERLGTPHRFLNIGSKETGCTEFVEQLLTAVVEFRPDFVFTINHLGVDREGVLVDLLERLRLPLASWFVDNPHLILYLYRRLVSDWTAIFTWDADNVESLRELGFSHVHYLPLATDATRFVPPARVPAAHPWRSRVSFVGNSMIYKVGHRMKAGHFPRELLVSYREVAAGFGDSAERSVSAYLRAAHPELVGAFEGLETSERRLSYETMITWEATRQYRRACVEATLPYSPLIAGDKGWRSTLPGEGRDWRWHRELNYYEELPGFYPLSEINFNCTSKQMKGAVNQRVFDVPACGAFVLTDSRAQMDDLFEPGREIASYADPAEAGELIRHYLGHPQERARIVTAARRRILAEHTYEHRLEALFKTMRDIFGRDGHD</sequence>
<evidence type="ECO:0000259" key="2">
    <source>
        <dbReference type="Pfam" id="PF13524"/>
    </source>
</evidence>
<comment type="caution">
    <text evidence="3">The sequence shown here is derived from an EMBL/GenBank/DDBJ whole genome shotgun (WGS) entry which is preliminary data.</text>
</comment>
<name>A0A846QQ43_9BACT</name>
<gene>
    <name evidence="3" type="ORF">GGQ74_002126</name>
</gene>
<evidence type="ECO:0000313" key="4">
    <source>
        <dbReference type="Proteomes" id="UP000580856"/>
    </source>
</evidence>
<dbReference type="Proteomes" id="UP000580856">
    <property type="component" value="Unassembled WGS sequence"/>
</dbReference>
<dbReference type="RefSeq" id="WP_209280152.1">
    <property type="nucleotide sequence ID" value="NZ_JAATJA010000002.1"/>
</dbReference>
<feature type="domain" description="Spore protein YkvP N-terminal" evidence="1">
    <location>
        <begin position="261"/>
        <end position="338"/>
    </location>
</feature>
<dbReference type="InterPro" id="IPR024542">
    <property type="entry name" value="YkvP_N"/>
</dbReference>
<dbReference type="EMBL" id="JAATJA010000002">
    <property type="protein sequence ID" value="NJB68453.1"/>
    <property type="molecule type" value="Genomic_DNA"/>
</dbReference>
<dbReference type="InterPro" id="IPR055259">
    <property type="entry name" value="YkvP/CgeB_Glyco_trans-like"/>
</dbReference>
<keyword evidence="4" id="KW-1185">Reference proteome</keyword>
<dbReference type="AlphaFoldDB" id="A0A846QQ43"/>
<evidence type="ECO:0000313" key="3">
    <source>
        <dbReference type="EMBL" id="NJB68453.1"/>
    </source>
</evidence>